<evidence type="ECO:0000313" key="3">
    <source>
        <dbReference type="Proteomes" id="UP001457282"/>
    </source>
</evidence>
<dbReference type="InterPro" id="IPR002083">
    <property type="entry name" value="MATH/TRAF_dom"/>
</dbReference>
<dbReference type="AlphaFoldDB" id="A0AAW1X596"/>
<evidence type="ECO:0000259" key="1">
    <source>
        <dbReference type="PROSITE" id="PS50144"/>
    </source>
</evidence>
<organism evidence="2 3">
    <name type="scientific">Rubus argutus</name>
    <name type="common">Southern blackberry</name>
    <dbReference type="NCBI Taxonomy" id="59490"/>
    <lineage>
        <taxon>Eukaryota</taxon>
        <taxon>Viridiplantae</taxon>
        <taxon>Streptophyta</taxon>
        <taxon>Embryophyta</taxon>
        <taxon>Tracheophyta</taxon>
        <taxon>Spermatophyta</taxon>
        <taxon>Magnoliopsida</taxon>
        <taxon>eudicotyledons</taxon>
        <taxon>Gunneridae</taxon>
        <taxon>Pentapetalae</taxon>
        <taxon>rosids</taxon>
        <taxon>fabids</taxon>
        <taxon>Rosales</taxon>
        <taxon>Rosaceae</taxon>
        <taxon>Rosoideae</taxon>
        <taxon>Rosoideae incertae sedis</taxon>
        <taxon>Rubus</taxon>
    </lineage>
</organism>
<name>A0AAW1X596_RUBAR</name>
<dbReference type="Pfam" id="PF22486">
    <property type="entry name" value="MATH_2"/>
    <property type="match status" value="2"/>
</dbReference>
<dbReference type="PANTHER" id="PTHR46162:SF65">
    <property type="entry name" value="F9D12.8 PROTEIN-RELATED"/>
    <property type="match status" value="1"/>
</dbReference>
<feature type="domain" description="MATH" evidence="1">
    <location>
        <begin position="157"/>
        <end position="296"/>
    </location>
</feature>
<dbReference type="SMART" id="SM00061">
    <property type="entry name" value="MATH"/>
    <property type="match status" value="2"/>
</dbReference>
<sequence>MVDLVLRSITNKPPKHHTMKIVLFSRLKSVDRYESTEFKAGGYKWKLVVFPNGNKKLGVDDHISLYLEMCGDKGIDPRHIVTVNYKFFLLNRQRKNYLVVEHANKKAKKYCIHQTIIGGLAGFDRFIPLEDFSNTSNGYLIDDTCEIGVEVYVSKMKREGAGQLRKFVNLKTVAYKHVWMSKIEFLCSKPFTAGDQKYCIWRLMLYPKGLHSAQGSGYVSLFLQLFEPNTHLPTRSKVRAEVTIRILDQIHGKHYYCQGEDWFSDPNWNYGSLHFISQEDIAGLFKNDSCIIEAEITIREIIIP</sequence>
<dbReference type="Proteomes" id="UP001457282">
    <property type="component" value="Unassembled WGS sequence"/>
</dbReference>
<dbReference type="PANTHER" id="PTHR46162">
    <property type="entry name" value="TRAF-LIKE FAMILY PROTEIN"/>
    <property type="match status" value="1"/>
</dbReference>
<dbReference type="SUPFAM" id="SSF49599">
    <property type="entry name" value="TRAF domain-like"/>
    <property type="match status" value="2"/>
</dbReference>
<accession>A0AAW1X596</accession>
<dbReference type="PROSITE" id="PS50144">
    <property type="entry name" value="MATH"/>
    <property type="match status" value="2"/>
</dbReference>
<dbReference type="Gene3D" id="2.60.210.10">
    <property type="entry name" value="Apoptosis, Tumor Necrosis Factor Receptor Associated Protein 2, Chain A"/>
    <property type="match status" value="2"/>
</dbReference>
<protein>
    <recommendedName>
        <fullName evidence="1">MATH domain-containing protein</fullName>
    </recommendedName>
</protein>
<dbReference type="CDD" id="cd00121">
    <property type="entry name" value="MATH"/>
    <property type="match status" value="2"/>
</dbReference>
<dbReference type="InterPro" id="IPR008974">
    <property type="entry name" value="TRAF-like"/>
</dbReference>
<feature type="domain" description="MATH" evidence="1">
    <location>
        <begin position="14"/>
        <end position="151"/>
    </location>
</feature>
<proteinExistence type="predicted"/>
<gene>
    <name evidence="2" type="ORF">M0R45_019113</name>
</gene>
<comment type="caution">
    <text evidence="2">The sequence shown here is derived from an EMBL/GenBank/DDBJ whole genome shotgun (WGS) entry which is preliminary data.</text>
</comment>
<dbReference type="EMBL" id="JBEDUW010000004">
    <property type="protein sequence ID" value="KAK9931857.1"/>
    <property type="molecule type" value="Genomic_DNA"/>
</dbReference>
<evidence type="ECO:0000313" key="2">
    <source>
        <dbReference type="EMBL" id="KAK9931857.1"/>
    </source>
</evidence>
<keyword evidence="3" id="KW-1185">Reference proteome</keyword>
<reference evidence="2 3" key="1">
    <citation type="journal article" date="2023" name="G3 (Bethesda)">
        <title>A chromosome-length genome assembly and annotation of blackberry (Rubus argutus, cv. 'Hillquist').</title>
        <authorList>
            <person name="Bruna T."/>
            <person name="Aryal R."/>
            <person name="Dudchenko O."/>
            <person name="Sargent D.J."/>
            <person name="Mead D."/>
            <person name="Buti M."/>
            <person name="Cavallini A."/>
            <person name="Hytonen T."/>
            <person name="Andres J."/>
            <person name="Pham M."/>
            <person name="Weisz D."/>
            <person name="Mascagni F."/>
            <person name="Usai G."/>
            <person name="Natali L."/>
            <person name="Bassil N."/>
            <person name="Fernandez G.E."/>
            <person name="Lomsadze A."/>
            <person name="Armour M."/>
            <person name="Olukolu B."/>
            <person name="Poorten T."/>
            <person name="Britton C."/>
            <person name="Davik J."/>
            <person name="Ashrafi H."/>
            <person name="Aiden E.L."/>
            <person name="Borodovsky M."/>
            <person name="Worthington M."/>
        </authorList>
    </citation>
    <scope>NUCLEOTIDE SEQUENCE [LARGE SCALE GENOMIC DNA]</scope>
    <source>
        <strain evidence="2">PI 553951</strain>
    </source>
</reference>